<feature type="repeat" description="ANK" evidence="1">
    <location>
        <begin position="558"/>
        <end position="592"/>
    </location>
</feature>
<dbReference type="Pfam" id="PF12796">
    <property type="entry name" value="Ank_2"/>
    <property type="match status" value="1"/>
</dbReference>
<evidence type="ECO:0000256" key="1">
    <source>
        <dbReference type="PROSITE-ProRule" id="PRU00023"/>
    </source>
</evidence>
<gene>
    <name evidence="4" type="ORF">GP486_003553</name>
</gene>
<accession>A0A9P8LCW6</accession>
<dbReference type="InterPro" id="IPR035994">
    <property type="entry name" value="Nucleoside_phosphorylase_sf"/>
</dbReference>
<dbReference type="Gene3D" id="3.40.50.1580">
    <property type="entry name" value="Nucleoside phosphorylase domain"/>
    <property type="match status" value="1"/>
</dbReference>
<dbReference type="SMART" id="SM00248">
    <property type="entry name" value="ANK"/>
    <property type="match status" value="2"/>
</dbReference>
<dbReference type="PROSITE" id="PS50297">
    <property type="entry name" value="ANK_REP_REGION"/>
    <property type="match status" value="1"/>
</dbReference>
<dbReference type="GO" id="GO:0009116">
    <property type="term" value="P:nucleoside metabolic process"/>
    <property type="evidence" value="ECO:0007669"/>
    <property type="project" value="InterPro"/>
</dbReference>
<dbReference type="SUPFAM" id="SSF53167">
    <property type="entry name" value="Purine and uridine phosphorylases"/>
    <property type="match status" value="1"/>
</dbReference>
<sequence length="612" mass="67103">MADDPTLNPPERKDFEIAIICALGKEARAVEAMFDHIWENADNEIGKLPSDKNSYTMGQIGRHYIVQVWMPEMGKTKAALVAHQLKSSFTEIKHVLVVGVCGGVPHEPDGGDEILLGDVVISTKLIEYDSGRQYPGMFSIRDDGYKPDLEVRALLSKLQSSTSRGLKEVFHRHLKDLLSKEYFSKARYPGAEEDRLYKSDYIHKHQGASSCGVCAGGERVCDEAINSTCASLECSKSQLEQRPRLEKIRETATKISYPAIHFGHVGSADRVMKSAKHRDSVAKSEKVIAFEMEGAGVSEVIPSVVVIKGVCDYADSHKNNTWQGYAAVTAAACTKAFLNTWGKPSLANQSASIDGKPEHLRPKPQERANQGDSVPESEHDVGSTQDDQAPSLPAVSPKSTFKVDPKGHETSSIMSTEDVRPYSWHSDKTPKIAVKEIPSDETNPQDSSELLQACEERNMDRIVKLLKSPGISLSATDNKGRGVLHLVLGDGKVNANKSKMTNVTSIVRLLTTHRPCADVNAVDNSGLRPIHHCAMTINSEAALCLLKNGARINEPDRKGRTALHYVAMDPHPSIEFAQMLISKGAKLGSARLPNLPPKARKDRMVVRELIKP</sequence>
<dbReference type="PROSITE" id="PS50088">
    <property type="entry name" value="ANK_REPEAT"/>
    <property type="match status" value="1"/>
</dbReference>
<dbReference type="PANTHER" id="PTHR46082">
    <property type="entry name" value="ATP/GTP-BINDING PROTEIN-RELATED"/>
    <property type="match status" value="1"/>
</dbReference>
<dbReference type="SUPFAM" id="SSF48403">
    <property type="entry name" value="Ankyrin repeat"/>
    <property type="match status" value="1"/>
</dbReference>
<evidence type="ECO:0000313" key="4">
    <source>
        <dbReference type="EMBL" id="KAH0559930.1"/>
    </source>
</evidence>
<feature type="compositionally biased region" description="Basic and acidic residues" evidence="2">
    <location>
        <begin position="355"/>
        <end position="366"/>
    </location>
</feature>
<dbReference type="InterPro" id="IPR002110">
    <property type="entry name" value="Ankyrin_rpt"/>
</dbReference>
<dbReference type="Proteomes" id="UP000750711">
    <property type="component" value="Unassembled WGS sequence"/>
</dbReference>
<proteinExistence type="predicted"/>
<protein>
    <recommendedName>
        <fullName evidence="3">Nucleoside phosphorylase domain-containing protein</fullName>
    </recommendedName>
</protein>
<dbReference type="InterPro" id="IPR053137">
    <property type="entry name" value="NLR-like"/>
</dbReference>
<dbReference type="InterPro" id="IPR036770">
    <property type="entry name" value="Ankyrin_rpt-contain_sf"/>
</dbReference>
<dbReference type="EMBL" id="JAGHQM010000487">
    <property type="protein sequence ID" value="KAH0559930.1"/>
    <property type="molecule type" value="Genomic_DNA"/>
</dbReference>
<dbReference type="Gene3D" id="1.25.40.20">
    <property type="entry name" value="Ankyrin repeat-containing domain"/>
    <property type="match status" value="1"/>
</dbReference>
<name>A0A9P8LCW6_9PEZI</name>
<keyword evidence="1" id="KW-0040">ANK repeat</keyword>
<evidence type="ECO:0000256" key="2">
    <source>
        <dbReference type="SAM" id="MobiDB-lite"/>
    </source>
</evidence>
<evidence type="ECO:0000259" key="3">
    <source>
        <dbReference type="Pfam" id="PF01048"/>
    </source>
</evidence>
<feature type="domain" description="Nucleoside phosphorylase" evidence="3">
    <location>
        <begin position="16"/>
        <end position="157"/>
    </location>
</feature>
<dbReference type="PANTHER" id="PTHR46082:SF6">
    <property type="entry name" value="AAA+ ATPASE DOMAIN-CONTAINING PROTEIN-RELATED"/>
    <property type="match status" value="1"/>
</dbReference>
<feature type="region of interest" description="Disordered" evidence="2">
    <location>
        <begin position="348"/>
        <end position="424"/>
    </location>
</feature>
<dbReference type="AlphaFoldDB" id="A0A9P8LCW6"/>
<reference evidence="4" key="1">
    <citation type="submission" date="2021-03" db="EMBL/GenBank/DDBJ databases">
        <title>Comparative genomics and phylogenomic investigation of the class Geoglossomycetes provide insights into ecological specialization and systematics.</title>
        <authorList>
            <person name="Melie T."/>
            <person name="Pirro S."/>
            <person name="Miller A.N."/>
            <person name="Quandt A."/>
        </authorList>
    </citation>
    <scope>NUCLEOTIDE SEQUENCE</scope>
    <source>
        <strain evidence="4">CAQ_001_2017</strain>
    </source>
</reference>
<dbReference type="GO" id="GO:0003824">
    <property type="term" value="F:catalytic activity"/>
    <property type="evidence" value="ECO:0007669"/>
    <property type="project" value="InterPro"/>
</dbReference>
<dbReference type="Pfam" id="PF01048">
    <property type="entry name" value="PNP_UDP_1"/>
    <property type="match status" value="1"/>
</dbReference>
<dbReference type="InterPro" id="IPR000845">
    <property type="entry name" value="Nucleoside_phosphorylase_d"/>
</dbReference>
<comment type="caution">
    <text evidence="4">The sequence shown here is derived from an EMBL/GenBank/DDBJ whole genome shotgun (WGS) entry which is preliminary data.</text>
</comment>
<organism evidence="4 5">
    <name type="scientific">Trichoglossum hirsutum</name>
    <dbReference type="NCBI Taxonomy" id="265104"/>
    <lineage>
        <taxon>Eukaryota</taxon>
        <taxon>Fungi</taxon>
        <taxon>Dikarya</taxon>
        <taxon>Ascomycota</taxon>
        <taxon>Pezizomycotina</taxon>
        <taxon>Geoglossomycetes</taxon>
        <taxon>Geoglossales</taxon>
        <taxon>Geoglossaceae</taxon>
        <taxon>Trichoglossum</taxon>
    </lineage>
</organism>
<evidence type="ECO:0000313" key="5">
    <source>
        <dbReference type="Proteomes" id="UP000750711"/>
    </source>
</evidence>
<keyword evidence="5" id="KW-1185">Reference proteome</keyword>